<organism evidence="2 3">
    <name type="scientific">Pseudaeromonas paramecii</name>
    <dbReference type="NCBI Taxonomy" id="2138166"/>
    <lineage>
        <taxon>Bacteria</taxon>
        <taxon>Pseudomonadati</taxon>
        <taxon>Pseudomonadota</taxon>
        <taxon>Gammaproteobacteria</taxon>
        <taxon>Aeromonadales</taxon>
        <taxon>Aeromonadaceae</taxon>
        <taxon>Pseudaeromonas</taxon>
    </lineage>
</organism>
<dbReference type="InterPro" id="IPR051531">
    <property type="entry name" value="N-acetyltransferase"/>
</dbReference>
<dbReference type="RefSeq" id="WP_345010012.1">
    <property type="nucleotide sequence ID" value="NZ_BAABFC010000003.1"/>
</dbReference>
<dbReference type="PANTHER" id="PTHR43792:SF1">
    <property type="entry name" value="N-ACETYLTRANSFERASE DOMAIN-CONTAINING PROTEIN"/>
    <property type="match status" value="1"/>
</dbReference>
<feature type="domain" description="N-acetyltransferase" evidence="1">
    <location>
        <begin position="10"/>
        <end position="168"/>
    </location>
</feature>
<dbReference type="Gene3D" id="3.40.630.30">
    <property type="match status" value="1"/>
</dbReference>
<proteinExistence type="predicted"/>
<comment type="caution">
    <text evidence="2">The sequence shown here is derived from an EMBL/GenBank/DDBJ whole genome shotgun (WGS) entry which is preliminary data.</text>
</comment>
<name>A0ABP8PYH9_9GAMM</name>
<dbReference type="Proteomes" id="UP001501321">
    <property type="component" value="Unassembled WGS sequence"/>
</dbReference>
<dbReference type="Pfam" id="PF13302">
    <property type="entry name" value="Acetyltransf_3"/>
    <property type="match status" value="1"/>
</dbReference>
<sequence>MLPSLETPRLQIRPFTLTDADFILTLLNEPSFLRYIGDKQVRNLAQARDYLAQGPLTSYQRHGLGLCLVSLRAGLTPIGMCGLIRRVELDAPDLGYAFLPAYWQAGYAAEAAGAVLAQGVAELGLTRVLGVTLPDNAASQKLLQRLGFALIGTQPLYGQQNQLYEYRP</sequence>
<dbReference type="PROSITE" id="PS51186">
    <property type="entry name" value="GNAT"/>
    <property type="match status" value="1"/>
</dbReference>
<evidence type="ECO:0000259" key="1">
    <source>
        <dbReference type="PROSITE" id="PS51186"/>
    </source>
</evidence>
<dbReference type="SUPFAM" id="SSF55729">
    <property type="entry name" value="Acyl-CoA N-acyltransferases (Nat)"/>
    <property type="match status" value="1"/>
</dbReference>
<dbReference type="PANTHER" id="PTHR43792">
    <property type="entry name" value="GNAT FAMILY, PUTATIVE (AFU_ORTHOLOGUE AFUA_3G00765)-RELATED-RELATED"/>
    <property type="match status" value="1"/>
</dbReference>
<evidence type="ECO:0000313" key="3">
    <source>
        <dbReference type="Proteomes" id="UP001501321"/>
    </source>
</evidence>
<dbReference type="EMBL" id="BAABFC010000003">
    <property type="protein sequence ID" value="GAA4494616.1"/>
    <property type="molecule type" value="Genomic_DNA"/>
</dbReference>
<accession>A0ABP8PYH9</accession>
<dbReference type="InterPro" id="IPR000182">
    <property type="entry name" value="GNAT_dom"/>
</dbReference>
<protein>
    <submittedName>
        <fullName evidence="2">GNAT family N-acetyltransferase</fullName>
    </submittedName>
</protein>
<dbReference type="InterPro" id="IPR016181">
    <property type="entry name" value="Acyl_CoA_acyltransferase"/>
</dbReference>
<keyword evidence="3" id="KW-1185">Reference proteome</keyword>
<reference evidence="3" key="1">
    <citation type="journal article" date="2019" name="Int. J. Syst. Evol. Microbiol.">
        <title>The Global Catalogue of Microorganisms (GCM) 10K type strain sequencing project: providing services to taxonomists for standard genome sequencing and annotation.</title>
        <authorList>
            <consortium name="The Broad Institute Genomics Platform"/>
            <consortium name="The Broad Institute Genome Sequencing Center for Infectious Disease"/>
            <person name="Wu L."/>
            <person name="Ma J."/>
        </authorList>
    </citation>
    <scope>NUCLEOTIDE SEQUENCE [LARGE SCALE GENOMIC DNA]</scope>
    <source>
        <strain evidence="3">JCM 32226</strain>
    </source>
</reference>
<gene>
    <name evidence="2" type="ORF">GCM10023095_06520</name>
</gene>
<evidence type="ECO:0000313" key="2">
    <source>
        <dbReference type="EMBL" id="GAA4494616.1"/>
    </source>
</evidence>